<protein>
    <submittedName>
        <fullName evidence="2">Uncharacterized protein</fullName>
    </submittedName>
</protein>
<dbReference type="Proteomes" id="UP001176961">
    <property type="component" value="Unassembled WGS sequence"/>
</dbReference>
<keyword evidence="3" id="KW-1185">Reference proteome</keyword>
<reference evidence="2" key="1">
    <citation type="submission" date="2023-07" db="EMBL/GenBank/DDBJ databases">
        <authorList>
            <consortium name="CYATHOMIX"/>
        </authorList>
    </citation>
    <scope>NUCLEOTIDE SEQUENCE</scope>
    <source>
        <strain evidence="2">N/A</strain>
    </source>
</reference>
<organism evidence="2 3">
    <name type="scientific">Cylicocyclus nassatus</name>
    <name type="common">Nematode worm</name>
    <dbReference type="NCBI Taxonomy" id="53992"/>
    <lineage>
        <taxon>Eukaryota</taxon>
        <taxon>Metazoa</taxon>
        <taxon>Ecdysozoa</taxon>
        <taxon>Nematoda</taxon>
        <taxon>Chromadorea</taxon>
        <taxon>Rhabditida</taxon>
        <taxon>Rhabditina</taxon>
        <taxon>Rhabditomorpha</taxon>
        <taxon>Strongyloidea</taxon>
        <taxon>Strongylidae</taxon>
        <taxon>Cylicocyclus</taxon>
    </lineage>
</organism>
<evidence type="ECO:0000313" key="3">
    <source>
        <dbReference type="Proteomes" id="UP001176961"/>
    </source>
</evidence>
<dbReference type="AlphaFoldDB" id="A0AA36GWG9"/>
<evidence type="ECO:0000313" key="2">
    <source>
        <dbReference type="EMBL" id="CAJ0599574.1"/>
    </source>
</evidence>
<proteinExistence type="predicted"/>
<gene>
    <name evidence="2" type="ORF">CYNAS_LOCUS11557</name>
</gene>
<name>A0AA36GWG9_CYLNA</name>
<dbReference type="EMBL" id="CATQJL010000223">
    <property type="protein sequence ID" value="CAJ0599574.1"/>
    <property type="molecule type" value="Genomic_DNA"/>
</dbReference>
<sequence>MISVKSELKVPLTEEETSNSSYHALQLLDEQGSENQKDMLRNGRVVPLVEDEDLPCGSACDDVCKQGTAMDRMEGKSSGTRSLYDCIHNGRLDLNEAARFILKGKRNGTFSQAMYDEFVSEAATKVHHYANNGMLDLHDPFLEMRLNSIGTFMMSQIQCAKLDRLIRVFEAREKSNTMKSPTPTMSLKNLSKIWRLEGPPPFITAELPKMLANYKFKESDNAFQNFASLFRYILQRITSPPVRIQEYAVRLNGRHGKRECLMSLPVEIENLLLDFAEDLSGLGHNELKGGVVVNPAHSSFFMSLGETYEERRCKLEQLTQQRIELRSEIFKGLQLALRDVRSYSYDEDRKQWISNKKTKRARVENDEEWSQEVL</sequence>
<feature type="region of interest" description="Disordered" evidence="1">
    <location>
        <begin position="1"/>
        <end position="20"/>
    </location>
</feature>
<accession>A0AA36GWG9</accession>
<comment type="caution">
    <text evidence="2">The sequence shown here is derived from an EMBL/GenBank/DDBJ whole genome shotgun (WGS) entry which is preliminary data.</text>
</comment>
<evidence type="ECO:0000256" key="1">
    <source>
        <dbReference type="SAM" id="MobiDB-lite"/>
    </source>
</evidence>